<evidence type="ECO:0000313" key="6">
    <source>
        <dbReference type="Proteomes" id="UP001153954"/>
    </source>
</evidence>
<evidence type="ECO:0000256" key="2">
    <source>
        <dbReference type="ARBA" id="ARBA00022729"/>
    </source>
</evidence>
<comment type="caution">
    <text evidence="5">The sequence shown here is derived from an EMBL/GenBank/DDBJ whole genome shotgun (WGS) entry which is preliminary data.</text>
</comment>
<dbReference type="InterPro" id="IPR000618">
    <property type="entry name" value="Insect_cuticle"/>
</dbReference>
<dbReference type="Proteomes" id="UP001153954">
    <property type="component" value="Unassembled WGS sequence"/>
</dbReference>
<evidence type="ECO:0000313" key="5">
    <source>
        <dbReference type="EMBL" id="CAH2107393.1"/>
    </source>
</evidence>
<sequence length="121" mass="13340">MRKLNLILLSLIALAVAAPPPIIKYPQDVQILRYEYDTDDIGKYRYVFEQTDGQRQEQQGELKNVGSENEHIAVTGSYSWVGPDGVSYRITYVADENGYQPEIEEGPGGAIPPAVVASLLG</sequence>
<dbReference type="PROSITE" id="PS51155">
    <property type="entry name" value="CHIT_BIND_RR_2"/>
    <property type="match status" value="1"/>
</dbReference>
<dbReference type="AlphaFoldDB" id="A0AAU9VBB0"/>
<dbReference type="Pfam" id="PF00379">
    <property type="entry name" value="Chitin_bind_4"/>
    <property type="match status" value="1"/>
</dbReference>
<evidence type="ECO:0000256" key="4">
    <source>
        <dbReference type="SAM" id="SignalP"/>
    </source>
</evidence>
<protein>
    <submittedName>
        <fullName evidence="5">Uncharacterized protein</fullName>
    </submittedName>
</protein>
<proteinExistence type="predicted"/>
<dbReference type="PANTHER" id="PTHR10380:SF192">
    <property type="entry name" value="GEO02312P1"/>
    <property type="match status" value="1"/>
</dbReference>
<dbReference type="GO" id="GO:0062129">
    <property type="term" value="C:chitin-based extracellular matrix"/>
    <property type="evidence" value="ECO:0007669"/>
    <property type="project" value="TreeGrafter"/>
</dbReference>
<dbReference type="EMBL" id="CAKOGL010000030">
    <property type="protein sequence ID" value="CAH2107393.1"/>
    <property type="molecule type" value="Genomic_DNA"/>
</dbReference>
<evidence type="ECO:0000256" key="3">
    <source>
        <dbReference type="PROSITE-ProRule" id="PRU00497"/>
    </source>
</evidence>
<dbReference type="PANTHER" id="PTHR10380">
    <property type="entry name" value="CUTICLE PROTEIN"/>
    <property type="match status" value="1"/>
</dbReference>
<feature type="chain" id="PRO_5043796134" evidence="4">
    <location>
        <begin position="18"/>
        <end position="121"/>
    </location>
</feature>
<keyword evidence="6" id="KW-1185">Reference proteome</keyword>
<keyword evidence="2 4" id="KW-0732">Signal</keyword>
<organism evidence="5 6">
    <name type="scientific">Euphydryas editha</name>
    <name type="common">Edith's checkerspot</name>
    <dbReference type="NCBI Taxonomy" id="104508"/>
    <lineage>
        <taxon>Eukaryota</taxon>
        <taxon>Metazoa</taxon>
        <taxon>Ecdysozoa</taxon>
        <taxon>Arthropoda</taxon>
        <taxon>Hexapoda</taxon>
        <taxon>Insecta</taxon>
        <taxon>Pterygota</taxon>
        <taxon>Neoptera</taxon>
        <taxon>Endopterygota</taxon>
        <taxon>Lepidoptera</taxon>
        <taxon>Glossata</taxon>
        <taxon>Ditrysia</taxon>
        <taxon>Papilionoidea</taxon>
        <taxon>Nymphalidae</taxon>
        <taxon>Nymphalinae</taxon>
        <taxon>Euphydryas</taxon>
    </lineage>
</organism>
<dbReference type="InterPro" id="IPR031311">
    <property type="entry name" value="CHIT_BIND_RR_consensus"/>
</dbReference>
<reference evidence="5" key="1">
    <citation type="submission" date="2022-03" db="EMBL/GenBank/DDBJ databases">
        <authorList>
            <person name="Tunstrom K."/>
        </authorList>
    </citation>
    <scope>NUCLEOTIDE SEQUENCE</scope>
</reference>
<dbReference type="PRINTS" id="PR00947">
    <property type="entry name" value="CUTICLE"/>
</dbReference>
<gene>
    <name evidence="5" type="ORF">EEDITHA_LOCUS21435</name>
</gene>
<dbReference type="GO" id="GO:0008010">
    <property type="term" value="F:structural constituent of chitin-based larval cuticle"/>
    <property type="evidence" value="ECO:0007669"/>
    <property type="project" value="TreeGrafter"/>
</dbReference>
<evidence type="ECO:0000256" key="1">
    <source>
        <dbReference type="ARBA" id="ARBA00022460"/>
    </source>
</evidence>
<accession>A0AAU9VBB0</accession>
<dbReference type="InterPro" id="IPR050468">
    <property type="entry name" value="Cuticle_Struct_Prot"/>
</dbReference>
<keyword evidence="1 3" id="KW-0193">Cuticle</keyword>
<name>A0AAU9VBB0_EUPED</name>
<feature type="signal peptide" evidence="4">
    <location>
        <begin position="1"/>
        <end position="17"/>
    </location>
</feature>
<dbReference type="PROSITE" id="PS00233">
    <property type="entry name" value="CHIT_BIND_RR_1"/>
    <property type="match status" value="1"/>
</dbReference>